<sequence>MPASLALDPKDYKDHESGYSQTTSAALLPSARRYESVYPSTDQSLLDQARQFFPASSDLTEFNWSGFFETHKLRHWKWNRQPTVDYIKADDIVEFMKGHEEKGALRIALSYMRGDHRHPPFMPLLGENIIQELLALFDMRELQESYPARIVPTFWSKPATKADTWVFASSTGEASLYPIWTVTSYNSAADEVRGFIIADIGCFDQFAALGLASQTKLHRHPLLVQVSAVERTLDVMIANLETFHNSASINKDDLPGALADSVANHRAWMHSAMWAGWRDRLDTLKKTAVFLLEQLDGIDDWAPQHRVDQYHNETQNLRVRLKRVLQYYEASAVAGRAINDRLSSWQSAALRKAAQEDSKTMVHLANLTMRDGSTMKLLAFLGTVFLPATFISSFFSMPLLDWKAPSASAITGKYFWIWWVVMIPLTTVTVSFAIFWVKFRIGRRRLPQLV</sequence>
<evidence type="ECO:0000256" key="2">
    <source>
        <dbReference type="ARBA" id="ARBA00022692"/>
    </source>
</evidence>
<dbReference type="Gene3D" id="1.20.58.340">
    <property type="entry name" value="Magnesium transport protein CorA, transmembrane region"/>
    <property type="match status" value="1"/>
</dbReference>
<evidence type="ECO:0000313" key="6">
    <source>
        <dbReference type="EMBL" id="KAF2110029.1"/>
    </source>
</evidence>
<keyword evidence="2 5" id="KW-0812">Transmembrane</keyword>
<keyword evidence="7" id="KW-1185">Reference proteome</keyword>
<proteinExistence type="predicted"/>
<gene>
    <name evidence="6" type="ORF">BDV96DRAFT_691298</name>
</gene>
<dbReference type="EMBL" id="ML977339">
    <property type="protein sequence ID" value="KAF2110029.1"/>
    <property type="molecule type" value="Genomic_DNA"/>
</dbReference>
<keyword evidence="4 5" id="KW-0472">Membrane</keyword>
<dbReference type="SUPFAM" id="SSF144083">
    <property type="entry name" value="Magnesium transport protein CorA, transmembrane region"/>
    <property type="match status" value="1"/>
</dbReference>
<dbReference type="Proteomes" id="UP000799770">
    <property type="component" value="Unassembled WGS sequence"/>
</dbReference>
<feature type="transmembrane region" description="Helical" evidence="5">
    <location>
        <begin position="416"/>
        <end position="437"/>
    </location>
</feature>
<organism evidence="6 7">
    <name type="scientific">Lophiotrema nucula</name>
    <dbReference type="NCBI Taxonomy" id="690887"/>
    <lineage>
        <taxon>Eukaryota</taxon>
        <taxon>Fungi</taxon>
        <taxon>Dikarya</taxon>
        <taxon>Ascomycota</taxon>
        <taxon>Pezizomycotina</taxon>
        <taxon>Dothideomycetes</taxon>
        <taxon>Pleosporomycetidae</taxon>
        <taxon>Pleosporales</taxon>
        <taxon>Lophiotremataceae</taxon>
        <taxon>Lophiotrema</taxon>
    </lineage>
</organism>
<dbReference type="OrthoDB" id="1046782at2759"/>
<name>A0A6A5YS61_9PLEO</name>
<protein>
    <recommendedName>
        <fullName evidence="8">Cora-like Mg2+ transporter protein-domain-containing protein</fullName>
    </recommendedName>
</protein>
<feature type="transmembrane region" description="Helical" evidence="5">
    <location>
        <begin position="377"/>
        <end position="396"/>
    </location>
</feature>
<accession>A0A6A5YS61</accession>
<evidence type="ECO:0000256" key="1">
    <source>
        <dbReference type="ARBA" id="ARBA00004141"/>
    </source>
</evidence>
<comment type="subcellular location">
    <subcellularLocation>
        <location evidence="1">Membrane</location>
        <topology evidence="1">Multi-pass membrane protein</topology>
    </subcellularLocation>
</comment>
<evidence type="ECO:0000313" key="7">
    <source>
        <dbReference type="Proteomes" id="UP000799770"/>
    </source>
</evidence>
<evidence type="ECO:0000256" key="3">
    <source>
        <dbReference type="ARBA" id="ARBA00022989"/>
    </source>
</evidence>
<dbReference type="InterPro" id="IPR045863">
    <property type="entry name" value="CorA_TM1_TM2"/>
</dbReference>
<keyword evidence="3 5" id="KW-1133">Transmembrane helix</keyword>
<dbReference type="AlphaFoldDB" id="A0A6A5YS61"/>
<evidence type="ECO:0008006" key="8">
    <source>
        <dbReference type="Google" id="ProtNLM"/>
    </source>
</evidence>
<evidence type="ECO:0000256" key="4">
    <source>
        <dbReference type="ARBA" id="ARBA00023136"/>
    </source>
</evidence>
<evidence type="ECO:0000256" key="5">
    <source>
        <dbReference type="SAM" id="Phobius"/>
    </source>
</evidence>
<dbReference type="GO" id="GO:0016020">
    <property type="term" value="C:membrane"/>
    <property type="evidence" value="ECO:0007669"/>
    <property type="project" value="UniProtKB-SubCell"/>
</dbReference>
<reference evidence="6" key="1">
    <citation type="journal article" date="2020" name="Stud. Mycol.">
        <title>101 Dothideomycetes genomes: a test case for predicting lifestyles and emergence of pathogens.</title>
        <authorList>
            <person name="Haridas S."/>
            <person name="Albert R."/>
            <person name="Binder M."/>
            <person name="Bloem J."/>
            <person name="Labutti K."/>
            <person name="Salamov A."/>
            <person name="Andreopoulos B."/>
            <person name="Baker S."/>
            <person name="Barry K."/>
            <person name="Bills G."/>
            <person name="Bluhm B."/>
            <person name="Cannon C."/>
            <person name="Castanera R."/>
            <person name="Culley D."/>
            <person name="Daum C."/>
            <person name="Ezra D."/>
            <person name="Gonzalez J."/>
            <person name="Henrissat B."/>
            <person name="Kuo A."/>
            <person name="Liang C."/>
            <person name="Lipzen A."/>
            <person name="Lutzoni F."/>
            <person name="Magnuson J."/>
            <person name="Mondo S."/>
            <person name="Nolan M."/>
            <person name="Ohm R."/>
            <person name="Pangilinan J."/>
            <person name="Park H.-J."/>
            <person name="Ramirez L."/>
            <person name="Alfaro M."/>
            <person name="Sun H."/>
            <person name="Tritt A."/>
            <person name="Yoshinaga Y."/>
            <person name="Zwiers L.-H."/>
            <person name="Turgeon B."/>
            <person name="Goodwin S."/>
            <person name="Spatafora J."/>
            <person name="Crous P."/>
            <person name="Grigoriev I."/>
        </authorList>
    </citation>
    <scope>NUCLEOTIDE SEQUENCE</scope>
    <source>
        <strain evidence="6">CBS 627.86</strain>
    </source>
</reference>